<protein>
    <submittedName>
        <fullName evidence="2">Holin</fullName>
    </submittedName>
</protein>
<comment type="caution">
    <text evidence="2">The sequence shown here is derived from an EMBL/GenBank/DDBJ whole genome shotgun (WGS) entry which is preliminary data.</text>
</comment>
<evidence type="ECO:0000313" key="2">
    <source>
        <dbReference type="EMBL" id="RVT57414.1"/>
    </source>
</evidence>
<dbReference type="Proteomes" id="UP000288024">
    <property type="component" value="Unassembled WGS sequence"/>
</dbReference>
<keyword evidence="1" id="KW-0812">Transmembrane</keyword>
<evidence type="ECO:0000313" key="3">
    <source>
        <dbReference type="Proteomes" id="UP000288024"/>
    </source>
</evidence>
<dbReference type="InterPro" id="IPR019715">
    <property type="entry name" value="Haemolysin_XhlA"/>
</dbReference>
<reference evidence="2 3" key="1">
    <citation type="submission" date="2019-01" db="EMBL/GenBank/DDBJ databases">
        <title>Bacillus sp. M5HDSG1-1, whole genome shotgun sequence.</title>
        <authorList>
            <person name="Tuo L."/>
        </authorList>
    </citation>
    <scope>NUCLEOTIDE SEQUENCE [LARGE SCALE GENOMIC DNA]</scope>
    <source>
        <strain evidence="2 3">M5HDSG1-1</strain>
    </source>
</reference>
<keyword evidence="1" id="KW-1133">Transmembrane helix</keyword>
<dbReference type="AlphaFoldDB" id="A0A3S2WZB8"/>
<keyword evidence="3" id="KW-1185">Reference proteome</keyword>
<evidence type="ECO:0000256" key="1">
    <source>
        <dbReference type="SAM" id="Phobius"/>
    </source>
</evidence>
<feature type="transmembrane region" description="Helical" evidence="1">
    <location>
        <begin position="64"/>
        <end position="84"/>
    </location>
</feature>
<gene>
    <name evidence="2" type="ORF">EM808_24625</name>
</gene>
<organism evidence="2 3">
    <name type="scientific">Niallia taxi</name>
    <dbReference type="NCBI Taxonomy" id="2499688"/>
    <lineage>
        <taxon>Bacteria</taxon>
        <taxon>Bacillati</taxon>
        <taxon>Bacillota</taxon>
        <taxon>Bacilli</taxon>
        <taxon>Bacillales</taxon>
        <taxon>Bacillaceae</taxon>
        <taxon>Niallia</taxon>
    </lineage>
</organism>
<proteinExistence type="predicted"/>
<dbReference type="EMBL" id="RZTZ01000017">
    <property type="protein sequence ID" value="RVT57414.1"/>
    <property type="molecule type" value="Genomic_DNA"/>
</dbReference>
<name>A0A3S2WZB8_9BACI</name>
<sequence>MPAEDMNDKIAEIREWLVRLDTKLDYMHDVKRTAESADDKATEALSLAQKNHDDIRDMKANSKWAWGTIFTVAGLLLTFGIAVFT</sequence>
<dbReference type="RefSeq" id="WP_127741857.1">
    <property type="nucleotide sequence ID" value="NZ_RZTZ01000017.1"/>
</dbReference>
<keyword evidence="1" id="KW-0472">Membrane</keyword>
<dbReference type="Pfam" id="PF10779">
    <property type="entry name" value="XhlA"/>
    <property type="match status" value="1"/>
</dbReference>
<accession>A0A3S2WZB8</accession>